<dbReference type="Pfam" id="PF00129">
    <property type="entry name" value="MHC_I"/>
    <property type="match status" value="2"/>
</dbReference>
<keyword evidence="8" id="KW-1015">Disulfide bond</keyword>
<feature type="region of interest" description="Disordered" evidence="11">
    <location>
        <begin position="49"/>
        <end position="76"/>
    </location>
</feature>
<comment type="similarity">
    <text evidence="10">Belongs to the MHC class I family.</text>
</comment>
<comment type="subcellular location">
    <subcellularLocation>
        <location evidence="1">Membrane</location>
        <topology evidence="1">Single-pass type I membrane protein</topology>
    </subcellularLocation>
</comment>
<evidence type="ECO:0000256" key="3">
    <source>
        <dbReference type="ARBA" id="ARBA00022692"/>
    </source>
</evidence>
<dbReference type="InterPro" id="IPR036179">
    <property type="entry name" value="Ig-like_dom_sf"/>
</dbReference>
<evidence type="ECO:0000256" key="9">
    <source>
        <dbReference type="ARBA" id="ARBA00023180"/>
    </source>
</evidence>
<evidence type="ECO:0000313" key="13">
    <source>
        <dbReference type="Ensembl" id="ENSPTXP00000018716.1"/>
    </source>
</evidence>
<dbReference type="GO" id="GO:0005615">
    <property type="term" value="C:extracellular space"/>
    <property type="evidence" value="ECO:0007669"/>
    <property type="project" value="TreeGrafter"/>
</dbReference>
<dbReference type="Gene3D" id="2.60.40.10">
    <property type="entry name" value="Immunoglobulins"/>
    <property type="match status" value="1"/>
</dbReference>
<dbReference type="PROSITE" id="PS50835">
    <property type="entry name" value="IG_LIKE"/>
    <property type="match status" value="1"/>
</dbReference>
<evidence type="ECO:0000256" key="5">
    <source>
        <dbReference type="ARBA" id="ARBA00022859"/>
    </source>
</evidence>
<evidence type="ECO:0000256" key="2">
    <source>
        <dbReference type="ARBA" id="ARBA00022451"/>
    </source>
</evidence>
<evidence type="ECO:0000256" key="4">
    <source>
        <dbReference type="ARBA" id="ARBA00022729"/>
    </source>
</evidence>
<dbReference type="InterPro" id="IPR050208">
    <property type="entry name" value="MHC_class-I_related"/>
</dbReference>
<dbReference type="InterPro" id="IPR003597">
    <property type="entry name" value="Ig_C1-set"/>
</dbReference>
<evidence type="ECO:0000256" key="8">
    <source>
        <dbReference type="ARBA" id="ARBA00023157"/>
    </source>
</evidence>
<keyword evidence="5" id="KW-0391">Immunity</keyword>
<dbReference type="OMA" id="MRIESAC"/>
<dbReference type="InterPro" id="IPR037055">
    <property type="entry name" value="MHC_I-like_Ag-recog_sf"/>
</dbReference>
<reference evidence="13" key="1">
    <citation type="submission" date="2025-08" db="UniProtKB">
        <authorList>
            <consortium name="Ensembl"/>
        </authorList>
    </citation>
    <scope>IDENTIFICATION</scope>
</reference>
<keyword evidence="6" id="KW-1133">Transmembrane helix</keyword>
<evidence type="ECO:0000256" key="1">
    <source>
        <dbReference type="ARBA" id="ARBA00004479"/>
    </source>
</evidence>
<dbReference type="GO" id="GO:0042612">
    <property type="term" value="C:MHC class I protein complex"/>
    <property type="evidence" value="ECO:0007669"/>
    <property type="project" value="UniProtKB-KW"/>
</dbReference>
<dbReference type="Gene3D" id="3.30.500.10">
    <property type="entry name" value="MHC class I-like antigen recognition-like"/>
    <property type="match status" value="1"/>
</dbReference>
<dbReference type="GO" id="GO:0009897">
    <property type="term" value="C:external side of plasma membrane"/>
    <property type="evidence" value="ECO:0007669"/>
    <property type="project" value="TreeGrafter"/>
</dbReference>
<dbReference type="PRINTS" id="PR01638">
    <property type="entry name" value="MHCCLASSI"/>
</dbReference>
<dbReference type="InterPro" id="IPR007110">
    <property type="entry name" value="Ig-like_dom"/>
</dbReference>
<dbReference type="PANTHER" id="PTHR16675">
    <property type="entry name" value="MHC CLASS I-RELATED"/>
    <property type="match status" value="1"/>
</dbReference>
<organism evidence="13 14">
    <name type="scientific">Pseudonaja textilis</name>
    <name type="common">Eastern brown snake</name>
    <dbReference type="NCBI Taxonomy" id="8673"/>
    <lineage>
        <taxon>Eukaryota</taxon>
        <taxon>Metazoa</taxon>
        <taxon>Chordata</taxon>
        <taxon>Craniata</taxon>
        <taxon>Vertebrata</taxon>
        <taxon>Euteleostomi</taxon>
        <taxon>Lepidosauria</taxon>
        <taxon>Squamata</taxon>
        <taxon>Bifurcata</taxon>
        <taxon>Unidentata</taxon>
        <taxon>Episquamata</taxon>
        <taxon>Toxicofera</taxon>
        <taxon>Serpentes</taxon>
        <taxon>Colubroidea</taxon>
        <taxon>Elapidae</taxon>
        <taxon>Hydrophiinae</taxon>
        <taxon>Pseudonaja</taxon>
    </lineage>
</organism>
<keyword evidence="14" id="KW-1185">Reference proteome</keyword>
<keyword evidence="9" id="KW-0325">Glycoprotein</keyword>
<keyword evidence="2" id="KW-0490">MHC I</keyword>
<keyword evidence="3" id="KW-0812">Transmembrane</keyword>
<dbReference type="Proteomes" id="UP000472273">
    <property type="component" value="Unplaced"/>
</dbReference>
<dbReference type="InterPro" id="IPR013783">
    <property type="entry name" value="Ig-like_fold"/>
</dbReference>
<evidence type="ECO:0000256" key="10">
    <source>
        <dbReference type="RuleBase" id="RU004439"/>
    </source>
</evidence>
<dbReference type="SMART" id="SM00407">
    <property type="entry name" value="IGc1"/>
    <property type="match status" value="1"/>
</dbReference>
<dbReference type="Pfam" id="PF07654">
    <property type="entry name" value="C1-set"/>
    <property type="match status" value="1"/>
</dbReference>
<dbReference type="Ensembl" id="ENSPTXT00000019279.1">
    <property type="protein sequence ID" value="ENSPTXP00000018716.1"/>
    <property type="gene ID" value="ENSPTXG00000012902.1"/>
</dbReference>
<dbReference type="SUPFAM" id="SSF48726">
    <property type="entry name" value="Immunoglobulin"/>
    <property type="match status" value="1"/>
</dbReference>
<evidence type="ECO:0000259" key="12">
    <source>
        <dbReference type="PROSITE" id="PS50835"/>
    </source>
</evidence>
<dbReference type="GeneTree" id="ENSGT01150000286995"/>
<dbReference type="InterPro" id="IPR011161">
    <property type="entry name" value="MHC_I-like_Ag-recog"/>
</dbReference>
<dbReference type="SUPFAM" id="SSF54452">
    <property type="entry name" value="MHC antigen-recognition domain"/>
    <property type="match status" value="1"/>
</dbReference>
<name>A0A670ZCB2_PSETE</name>
<dbReference type="InterPro" id="IPR001039">
    <property type="entry name" value="MHC_I_a_a1/a2"/>
</dbReference>
<protein>
    <recommendedName>
        <fullName evidence="12">Ig-like domain-containing protein</fullName>
    </recommendedName>
</protein>
<sequence length="321" mass="37277">MSYFYLHLPDPSRGPPQFSIWSYLDDQPIARFDSLTRRMEPLVPWMEEVGDPWDSGEGNPRPLSFTSTPPGSPSGPHTWQAVLGCELREDRSTGGFFHYGYDGRDFISFDKETLTWVAAQPKAWKFKKEWEEDPGWSERNKFFLEETCIEWLQRYLSYKNRTQETTGEWQTGGEAILTCQAFGFYPKEIQATWRRDGEIWEQETLLRNMAPNSDGTYYLWLSIEIDPKERDRFRCHLEHEGLQECLIVAPPSSLQGHSLLPLQPWRGRASFRWGHFLEAKEGRERLPLFKPSFSFCISMVADSCGNCSRLTPSSCDSLPDM</sequence>
<evidence type="ECO:0000313" key="14">
    <source>
        <dbReference type="Proteomes" id="UP000472273"/>
    </source>
</evidence>
<accession>A0A670ZCB2</accession>
<dbReference type="GO" id="GO:0002474">
    <property type="term" value="P:antigen processing and presentation of peptide antigen via MHC class I"/>
    <property type="evidence" value="ECO:0007669"/>
    <property type="project" value="UniProtKB-KW"/>
</dbReference>
<reference evidence="13" key="2">
    <citation type="submission" date="2025-09" db="UniProtKB">
        <authorList>
            <consortium name="Ensembl"/>
        </authorList>
    </citation>
    <scope>IDENTIFICATION</scope>
</reference>
<feature type="domain" description="Ig-like" evidence="12">
    <location>
        <begin position="172"/>
        <end position="239"/>
    </location>
</feature>
<dbReference type="InterPro" id="IPR011162">
    <property type="entry name" value="MHC_I/II-like_Ag-recog"/>
</dbReference>
<evidence type="ECO:0000256" key="11">
    <source>
        <dbReference type="SAM" id="MobiDB-lite"/>
    </source>
</evidence>
<dbReference type="PANTHER" id="PTHR16675:SF242">
    <property type="entry name" value="MAJOR HISTOCOMPATIBILITY COMPLEX CLASS I-RELATED GENE PROTEIN"/>
    <property type="match status" value="1"/>
</dbReference>
<dbReference type="AlphaFoldDB" id="A0A670ZCB2"/>
<dbReference type="GO" id="GO:0006955">
    <property type="term" value="P:immune response"/>
    <property type="evidence" value="ECO:0007669"/>
    <property type="project" value="TreeGrafter"/>
</dbReference>
<evidence type="ECO:0000256" key="6">
    <source>
        <dbReference type="ARBA" id="ARBA00022989"/>
    </source>
</evidence>
<keyword evidence="7" id="KW-0472">Membrane</keyword>
<evidence type="ECO:0000256" key="7">
    <source>
        <dbReference type="ARBA" id="ARBA00023136"/>
    </source>
</evidence>
<proteinExistence type="inferred from homology"/>
<keyword evidence="4" id="KW-0732">Signal</keyword>